<gene>
    <name evidence="3" type="ORF">ENE74_01135</name>
</gene>
<dbReference type="Pfam" id="PF16884">
    <property type="entry name" value="ADH_N_2"/>
    <property type="match status" value="1"/>
</dbReference>
<reference evidence="3 4" key="1">
    <citation type="submission" date="2019-01" db="EMBL/GenBank/DDBJ databases">
        <authorList>
            <person name="Chen W.-M."/>
        </authorList>
    </citation>
    <scope>NUCLEOTIDE SEQUENCE [LARGE SCALE GENOMIC DNA]</scope>
    <source>
        <strain evidence="3 4">TLA-22</strain>
    </source>
</reference>
<dbReference type="InterPro" id="IPR041694">
    <property type="entry name" value="ADH_N_2"/>
</dbReference>
<evidence type="ECO:0000313" key="4">
    <source>
        <dbReference type="Proteomes" id="UP000282977"/>
    </source>
</evidence>
<feature type="domain" description="Enoyl reductase (ER)" evidence="2">
    <location>
        <begin position="21"/>
        <end position="332"/>
    </location>
</feature>
<dbReference type="OrthoDB" id="9805663at2"/>
<dbReference type="Gene3D" id="3.90.180.10">
    <property type="entry name" value="Medium-chain alcohol dehydrogenases, catalytic domain"/>
    <property type="match status" value="1"/>
</dbReference>
<dbReference type="SMART" id="SM00829">
    <property type="entry name" value="PKS_ER"/>
    <property type="match status" value="1"/>
</dbReference>
<dbReference type="SUPFAM" id="SSF50129">
    <property type="entry name" value="GroES-like"/>
    <property type="match status" value="1"/>
</dbReference>
<dbReference type="PANTHER" id="PTHR43205">
    <property type="entry name" value="PROSTAGLANDIN REDUCTASE"/>
    <property type="match status" value="1"/>
</dbReference>
<protein>
    <submittedName>
        <fullName evidence="3">NADP-dependent oxidoreductase</fullName>
    </submittedName>
</protein>
<name>A0A437JBX1_9SPHN</name>
<evidence type="ECO:0000313" key="3">
    <source>
        <dbReference type="EMBL" id="RVT43270.1"/>
    </source>
</evidence>
<keyword evidence="4" id="KW-1185">Reference proteome</keyword>
<dbReference type="FunFam" id="3.40.50.720:FF:000121">
    <property type="entry name" value="Prostaglandin reductase 2"/>
    <property type="match status" value="1"/>
</dbReference>
<evidence type="ECO:0000259" key="2">
    <source>
        <dbReference type="SMART" id="SM00829"/>
    </source>
</evidence>
<dbReference type="InterPro" id="IPR011032">
    <property type="entry name" value="GroES-like_sf"/>
</dbReference>
<dbReference type="InterPro" id="IPR013149">
    <property type="entry name" value="ADH-like_C"/>
</dbReference>
<dbReference type="InterPro" id="IPR020843">
    <property type="entry name" value="ER"/>
</dbReference>
<dbReference type="RefSeq" id="WP_127688805.1">
    <property type="nucleotide sequence ID" value="NZ_RZUL01000001.1"/>
</dbReference>
<dbReference type="InterPro" id="IPR036291">
    <property type="entry name" value="NAD(P)-bd_dom_sf"/>
</dbReference>
<dbReference type="CDD" id="cd05288">
    <property type="entry name" value="PGDH"/>
    <property type="match status" value="1"/>
</dbReference>
<dbReference type="AlphaFoldDB" id="A0A437JBX1"/>
<dbReference type="Proteomes" id="UP000282977">
    <property type="component" value="Unassembled WGS sequence"/>
</dbReference>
<sequence length="336" mass="36565">MAETNRVWRLERYPQGQDFAGAMRLDDSPLPQIGARELLVRNLWFSLDAGTRMWFTPRTDSYMPPLPLGSPVMGFVLGQIVQSRHPDHPEGAIVRAYGQWADYSRLAPDAGNIWQVPQIADMRQHFAVLGPNGWTAYVGLNDYGKARPGETVLVSAAAGATGLLAAQFAKASGCRVIGIAGGAAKCARLLADFGLDAAIDYKGEDVATRLAHLAPEGIDVYFDCVGGPMLDAVLPNMALYGRIAICGLIATYDREERIGPSQFDLILMKRLTVAGFFSPDFYGRGEAINRLTRPWLDSGRVSMAFDVTHGVENTLVAYAKMFTGANFGKTMVKLAE</sequence>
<dbReference type="GO" id="GO:0016628">
    <property type="term" value="F:oxidoreductase activity, acting on the CH-CH group of donors, NAD or NADP as acceptor"/>
    <property type="evidence" value="ECO:0007669"/>
    <property type="project" value="InterPro"/>
</dbReference>
<dbReference type="Gene3D" id="3.40.50.720">
    <property type="entry name" value="NAD(P)-binding Rossmann-like Domain"/>
    <property type="match status" value="1"/>
</dbReference>
<proteinExistence type="predicted"/>
<dbReference type="SUPFAM" id="SSF51735">
    <property type="entry name" value="NAD(P)-binding Rossmann-fold domains"/>
    <property type="match status" value="1"/>
</dbReference>
<dbReference type="PANTHER" id="PTHR43205:SF7">
    <property type="entry name" value="PROSTAGLANDIN REDUCTASE 1"/>
    <property type="match status" value="1"/>
</dbReference>
<comment type="caution">
    <text evidence="3">The sequence shown here is derived from an EMBL/GenBank/DDBJ whole genome shotgun (WGS) entry which is preliminary data.</text>
</comment>
<dbReference type="EMBL" id="RZUL01000001">
    <property type="protein sequence ID" value="RVT43270.1"/>
    <property type="molecule type" value="Genomic_DNA"/>
</dbReference>
<dbReference type="Pfam" id="PF00107">
    <property type="entry name" value="ADH_zinc_N"/>
    <property type="match status" value="1"/>
</dbReference>
<evidence type="ECO:0000256" key="1">
    <source>
        <dbReference type="ARBA" id="ARBA00023002"/>
    </source>
</evidence>
<dbReference type="InterPro" id="IPR045010">
    <property type="entry name" value="MDR_fam"/>
</dbReference>
<accession>A0A437JBX1</accession>
<keyword evidence="1" id="KW-0560">Oxidoreductase</keyword>
<organism evidence="3 4">
    <name type="scientific">Sphingobium algorifonticola</name>
    <dbReference type="NCBI Taxonomy" id="2008318"/>
    <lineage>
        <taxon>Bacteria</taxon>
        <taxon>Pseudomonadati</taxon>
        <taxon>Pseudomonadota</taxon>
        <taxon>Alphaproteobacteria</taxon>
        <taxon>Sphingomonadales</taxon>
        <taxon>Sphingomonadaceae</taxon>
        <taxon>Sphingobium</taxon>
    </lineage>
</organism>